<evidence type="ECO:0000313" key="1">
    <source>
        <dbReference type="EMBL" id="AFZ79151.1"/>
    </source>
</evidence>
<dbReference type="InterPro" id="IPR007062">
    <property type="entry name" value="PPI-2"/>
</dbReference>
<name>L0AVU7_THEEQ</name>
<accession>L0AVU7</accession>
<gene>
    <name evidence="1" type="ORF">BEWA_019970</name>
</gene>
<protein>
    <recommendedName>
        <fullName evidence="3">Protein phosphatase inhibitor 2</fullName>
    </recommendedName>
</protein>
<organism evidence="1 2">
    <name type="scientific">Theileria equi strain WA</name>
    <dbReference type="NCBI Taxonomy" id="1537102"/>
    <lineage>
        <taxon>Eukaryota</taxon>
        <taxon>Sar</taxon>
        <taxon>Alveolata</taxon>
        <taxon>Apicomplexa</taxon>
        <taxon>Aconoidasida</taxon>
        <taxon>Piroplasmida</taxon>
        <taxon>Theileriidae</taxon>
        <taxon>Theileria</taxon>
    </lineage>
</organism>
<keyword evidence="2" id="KW-1185">Reference proteome</keyword>
<sequence>MTLVKEKDSNRKKKTISWDETCIREQDKERGTRMKITEVSTPFNYASWDLGSEDEDSGNPNLKIDHEHMTEEVTSRLKKIQEEHERKRMFQEYRKKHYDEFKIAKALKEDGTLTEGDDIL</sequence>
<dbReference type="eggNOG" id="ENOG502SE62">
    <property type="taxonomic scope" value="Eukaryota"/>
</dbReference>
<dbReference type="VEuPathDB" id="PiroplasmaDB:BEWA_019970"/>
<reference evidence="1 2" key="1">
    <citation type="journal article" date="2012" name="BMC Genomics">
        <title>Comparative genomic analysis and phylogenetic position of Theileria equi.</title>
        <authorList>
            <person name="Kappmeyer L.S."/>
            <person name="Thiagarajan M."/>
            <person name="Herndon D.R."/>
            <person name="Ramsay J.D."/>
            <person name="Caler E."/>
            <person name="Djikeng A."/>
            <person name="Gillespie J.J."/>
            <person name="Lau A.O."/>
            <person name="Roalson E.H."/>
            <person name="Silva J.C."/>
            <person name="Silva M.G."/>
            <person name="Suarez C.E."/>
            <person name="Ueti M.W."/>
            <person name="Nene V.M."/>
            <person name="Mealey R.H."/>
            <person name="Knowles D.P."/>
            <person name="Brayton K.A."/>
        </authorList>
    </citation>
    <scope>NUCLEOTIDE SEQUENCE [LARGE SCALE GENOMIC DNA]</scope>
    <source>
        <strain evidence="1 2">WA</strain>
    </source>
</reference>
<dbReference type="PANTHER" id="PTHR12398:SF20">
    <property type="entry name" value="PROTEIN PHOSPHATASE 1 REGULATORY INHIBITOR SUBUNIT 2"/>
    <property type="match status" value="1"/>
</dbReference>
<dbReference type="GO" id="GO:0009966">
    <property type="term" value="P:regulation of signal transduction"/>
    <property type="evidence" value="ECO:0007669"/>
    <property type="project" value="InterPro"/>
</dbReference>
<dbReference type="AlphaFoldDB" id="L0AVU7"/>
<dbReference type="Proteomes" id="UP000031512">
    <property type="component" value="Chromosome 1"/>
</dbReference>
<dbReference type="GO" id="GO:0004864">
    <property type="term" value="F:protein phosphatase inhibitor activity"/>
    <property type="evidence" value="ECO:0007669"/>
    <property type="project" value="InterPro"/>
</dbReference>
<dbReference type="KEGG" id="beq:BEWA_019970"/>
<dbReference type="STRING" id="1537102.L0AVU7"/>
<dbReference type="Pfam" id="PF04979">
    <property type="entry name" value="IPP-2"/>
    <property type="match status" value="1"/>
</dbReference>
<dbReference type="EMBL" id="CP001669">
    <property type="protein sequence ID" value="AFZ79151.1"/>
    <property type="molecule type" value="Genomic_DNA"/>
</dbReference>
<dbReference type="PANTHER" id="PTHR12398">
    <property type="entry name" value="PROTEIN PHOSPHATASE INHIBITOR"/>
    <property type="match status" value="1"/>
</dbReference>
<dbReference type="RefSeq" id="XP_004828817.1">
    <property type="nucleotide sequence ID" value="XM_004828760.1"/>
</dbReference>
<evidence type="ECO:0008006" key="3">
    <source>
        <dbReference type="Google" id="ProtNLM"/>
    </source>
</evidence>
<evidence type="ECO:0000313" key="2">
    <source>
        <dbReference type="Proteomes" id="UP000031512"/>
    </source>
</evidence>
<proteinExistence type="predicted"/>
<dbReference type="GeneID" id="15806160"/>
<dbReference type="OrthoDB" id="551302at2759"/>